<dbReference type="InterPro" id="IPR029058">
    <property type="entry name" value="AB_hydrolase_fold"/>
</dbReference>
<sequence length="245" mass="26854">MVFAHGYGSSQNMWRLVAPDFADDHRVVLFDLVGSGASDLSAYDRSKYDSLHGYAADLLEIIRELDLCDVVYVGHSVSAMIGVLAAIEEPDRFKALILVGASPRYVNDGDYPGGFEAEDIDALLDALDANYLSWAETMSPVFMGNADRPELTQELNDSFAQTDNAVARHFARVTFLSDMRHHLREVTTPTLILQSTDDVVAPVAVGEYIRAQIPGSELAVLDAGGHYAHLSSPEELLGHIRRFLA</sequence>
<feature type="domain" description="AB hydrolase-1" evidence="2">
    <location>
        <begin position="1"/>
        <end position="232"/>
    </location>
</feature>
<dbReference type="SUPFAM" id="SSF53474">
    <property type="entry name" value="alpha/beta-Hydrolases"/>
    <property type="match status" value="1"/>
</dbReference>
<accession>A0A3M8LQ24</accession>
<dbReference type="GO" id="GO:0016787">
    <property type="term" value="F:hydrolase activity"/>
    <property type="evidence" value="ECO:0007669"/>
    <property type="project" value="UniProtKB-KW"/>
</dbReference>
<dbReference type="PANTHER" id="PTHR43039">
    <property type="entry name" value="ESTERASE-RELATED"/>
    <property type="match status" value="1"/>
</dbReference>
<keyword evidence="3" id="KW-0378">Hydrolase</keyword>
<dbReference type="AlphaFoldDB" id="A0A3M8LQ24"/>
<dbReference type="OrthoDB" id="8680283at2"/>
<dbReference type="PRINTS" id="PR00111">
    <property type="entry name" value="ABHYDROLASE"/>
</dbReference>
<proteinExistence type="inferred from homology"/>
<evidence type="ECO:0000259" key="2">
    <source>
        <dbReference type="Pfam" id="PF00561"/>
    </source>
</evidence>
<reference evidence="3 4" key="1">
    <citation type="submission" date="2018-11" db="EMBL/GenBank/DDBJ databases">
        <title>Cryobacterium sp. nov., isolated from rhizosphere soil of lettuce.</title>
        <authorList>
            <person name="Wang Y."/>
        </authorList>
    </citation>
    <scope>NUCLEOTIDE SEQUENCE [LARGE SCALE GENOMIC DNA]</scope>
    <source>
        <strain evidence="3 4">NEAU-85</strain>
    </source>
</reference>
<dbReference type="PRINTS" id="PR00412">
    <property type="entry name" value="EPOXHYDRLASE"/>
</dbReference>
<dbReference type="InterPro" id="IPR000639">
    <property type="entry name" value="Epox_hydrolase-like"/>
</dbReference>
<dbReference type="Gene3D" id="3.40.50.1820">
    <property type="entry name" value="alpha/beta hydrolase"/>
    <property type="match status" value="1"/>
</dbReference>
<dbReference type="InterPro" id="IPR000073">
    <property type="entry name" value="AB_hydrolase_1"/>
</dbReference>
<dbReference type="Proteomes" id="UP000279859">
    <property type="component" value="Unassembled WGS sequence"/>
</dbReference>
<dbReference type="EMBL" id="RDSR01000003">
    <property type="protein sequence ID" value="RNE66834.1"/>
    <property type="molecule type" value="Genomic_DNA"/>
</dbReference>
<organism evidence="3 4">
    <name type="scientific">Cryobacterium tepidiphilum</name>
    <dbReference type="NCBI Taxonomy" id="2486026"/>
    <lineage>
        <taxon>Bacteria</taxon>
        <taxon>Bacillati</taxon>
        <taxon>Actinomycetota</taxon>
        <taxon>Actinomycetes</taxon>
        <taxon>Micrococcales</taxon>
        <taxon>Microbacteriaceae</taxon>
        <taxon>Cryobacterium</taxon>
    </lineage>
</organism>
<comment type="similarity">
    <text evidence="1">Belongs to the AB hydrolase superfamily.</text>
</comment>
<gene>
    <name evidence="3" type="ORF">EEJ31_03030</name>
</gene>
<evidence type="ECO:0000313" key="4">
    <source>
        <dbReference type="Proteomes" id="UP000279859"/>
    </source>
</evidence>
<protein>
    <submittedName>
        <fullName evidence="3">Alpha/beta hydrolase</fullName>
    </submittedName>
</protein>
<dbReference type="Pfam" id="PF00561">
    <property type="entry name" value="Abhydrolase_1"/>
    <property type="match status" value="1"/>
</dbReference>
<comment type="caution">
    <text evidence="3">The sequence shown here is derived from an EMBL/GenBank/DDBJ whole genome shotgun (WGS) entry which is preliminary data.</text>
</comment>
<evidence type="ECO:0000256" key="1">
    <source>
        <dbReference type="ARBA" id="ARBA00008645"/>
    </source>
</evidence>
<keyword evidence="4" id="KW-1185">Reference proteome</keyword>
<name>A0A3M8LQ24_9MICO</name>
<evidence type="ECO:0000313" key="3">
    <source>
        <dbReference type="EMBL" id="RNE66834.1"/>
    </source>
</evidence>